<feature type="domain" description="HTH merR-type" evidence="2">
    <location>
        <begin position="3"/>
        <end position="72"/>
    </location>
</feature>
<organism evidence="3 4">
    <name type="scientific">Tahibacter aquaticus</name>
    <dbReference type="NCBI Taxonomy" id="520092"/>
    <lineage>
        <taxon>Bacteria</taxon>
        <taxon>Pseudomonadati</taxon>
        <taxon>Pseudomonadota</taxon>
        <taxon>Gammaproteobacteria</taxon>
        <taxon>Lysobacterales</taxon>
        <taxon>Rhodanobacteraceae</taxon>
        <taxon>Tahibacter</taxon>
    </lineage>
</organism>
<gene>
    <name evidence="3" type="ORF">DFR29_10943</name>
</gene>
<proteinExistence type="predicted"/>
<name>A0A4R6YUH8_9GAMM</name>
<sequence length="134" mass="14843">MTTLGIGQLAKRAGVGIDTVRYYERDGLLSPATRLESGYRRYGDAELKRLHFIRRAKALGFSLEDIRGLLALSEERDVATVKQVAESKLVDIEQRIAELERIRSGLHTLIAACPGHGRAEDCPILNALTGQERV</sequence>
<dbReference type="Pfam" id="PF13411">
    <property type="entry name" value="MerR_1"/>
    <property type="match status" value="1"/>
</dbReference>
<dbReference type="PRINTS" id="PR00040">
    <property type="entry name" value="HTHMERR"/>
</dbReference>
<dbReference type="InterPro" id="IPR000551">
    <property type="entry name" value="MerR-type_HTH_dom"/>
</dbReference>
<dbReference type="Proteomes" id="UP000295293">
    <property type="component" value="Unassembled WGS sequence"/>
</dbReference>
<protein>
    <submittedName>
        <fullName evidence="3">Zn(II)-responsive transcriptional regulator/Cu(I)-responsive transcriptional regulator,TIGR02044/Hg(II)-responsive transcriptional regulator,TIGR02051</fullName>
    </submittedName>
</protein>
<evidence type="ECO:0000313" key="4">
    <source>
        <dbReference type="Proteomes" id="UP000295293"/>
    </source>
</evidence>
<comment type="caution">
    <text evidence="3">The sequence shown here is derived from an EMBL/GenBank/DDBJ whole genome shotgun (WGS) entry which is preliminary data.</text>
</comment>
<dbReference type="GO" id="GO:0003700">
    <property type="term" value="F:DNA-binding transcription factor activity"/>
    <property type="evidence" value="ECO:0007669"/>
    <property type="project" value="InterPro"/>
</dbReference>
<dbReference type="GO" id="GO:0003677">
    <property type="term" value="F:DNA binding"/>
    <property type="evidence" value="ECO:0007669"/>
    <property type="project" value="UniProtKB-KW"/>
</dbReference>
<dbReference type="EMBL" id="SNZH01000009">
    <property type="protein sequence ID" value="TDR41987.1"/>
    <property type="molecule type" value="Genomic_DNA"/>
</dbReference>
<dbReference type="OrthoDB" id="9808480at2"/>
<keyword evidence="4" id="KW-1185">Reference proteome</keyword>
<reference evidence="3 4" key="1">
    <citation type="submission" date="2019-03" db="EMBL/GenBank/DDBJ databases">
        <title>Genomic Encyclopedia of Type Strains, Phase IV (KMG-IV): sequencing the most valuable type-strain genomes for metagenomic binning, comparative biology and taxonomic classification.</title>
        <authorList>
            <person name="Goeker M."/>
        </authorList>
    </citation>
    <scope>NUCLEOTIDE SEQUENCE [LARGE SCALE GENOMIC DNA]</scope>
    <source>
        <strain evidence="3 4">DSM 21667</strain>
    </source>
</reference>
<dbReference type="PROSITE" id="PS50937">
    <property type="entry name" value="HTH_MERR_2"/>
    <property type="match status" value="1"/>
</dbReference>
<dbReference type="SMART" id="SM00422">
    <property type="entry name" value="HTH_MERR"/>
    <property type="match status" value="1"/>
</dbReference>
<dbReference type="SUPFAM" id="SSF46955">
    <property type="entry name" value="Putative DNA-binding domain"/>
    <property type="match status" value="1"/>
</dbReference>
<dbReference type="InterPro" id="IPR009061">
    <property type="entry name" value="DNA-bd_dom_put_sf"/>
</dbReference>
<dbReference type="Gene3D" id="1.10.1660.10">
    <property type="match status" value="1"/>
</dbReference>
<evidence type="ECO:0000313" key="3">
    <source>
        <dbReference type="EMBL" id="TDR41987.1"/>
    </source>
</evidence>
<dbReference type="PANTHER" id="PTHR30204">
    <property type="entry name" value="REDOX-CYCLING DRUG-SENSING TRANSCRIPTIONAL ACTIVATOR SOXR"/>
    <property type="match status" value="1"/>
</dbReference>
<dbReference type="InterPro" id="IPR047057">
    <property type="entry name" value="MerR_fam"/>
</dbReference>
<dbReference type="PANTHER" id="PTHR30204:SF92">
    <property type="entry name" value="HTH-TYPE TRANSCRIPTIONAL REGULATOR ZNTR"/>
    <property type="match status" value="1"/>
</dbReference>
<accession>A0A4R6YUH8</accession>
<dbReference type="AlphaFoldDB" id="A0A4R6YUH8"/>
<keyword evidence="1" id="KW-0238">DNA-binding</keyword>
<evidence type="ECO:0000256" key="1">
    <source>
        <dbReference type="ARBA" id="ARBA00023125"/>
    </source>
</evidence>
<dbReference type="RefSeq" id="WP_133819483.1">
    <property type="nucleotide sequence ID" value="NZ_SNZH01000009.1"/>
</dbReference>
<dbReference type="CDD" id="cd04770">
    <property type="entry name" value="HTH_HMRTR"/>
    <property type="match status" value="1"/>
</dbReference>
<evidence type="ECO:0000259" key="2">
    <source>
        <dbReference type="PROSITE" id="PS50937"/>
    </source>
</evidence>